<accession>A0A0B7MH62</accession>
<dbReference type="OrthoDB" id="8454348at2"/>
<reference evidence="2" key="1">
    <citation type="submission" date="2015-01" db="EMBL/GenBank/DDBJ databases">
        <authorList>
            <person name="Manzoor Shahid"/>
            <person name="Zubair Saima"/>
        </authorList>
    </citation>
    <scope>NUCLEOTIDE SEQUENCE [LARGE SCALE GENOMIC DNA]</scope>
    <source>
        <strain evidence="2">Sp3</strain>
    </source>
</reference>
<protein>
    <submittedName>
        <fullName evidence="1">Uncharacterized protein</fullName>
    </submittedName>
</protein>
<dbReference type="Proteomes" id="UP000046155">
    <property type="component" value="Unassembled WGS sequence"/>
</dbReference>
<evidence type="ECO:0000313" key="1">
    <source>
        <dbReference type="EMBL" id="CEO89974.1"/>
    </source>
</evidence>
<name>A0A0B7MH62_9FIRM</name>
<dbReference type="RefSeq" id="WP_044665809.1">
    <property type="nucleotide sequence ID" value="NZ_CDRZ01000267.1"/>
</dbReference>
<evidence type="ECO:0000313" key="2">
    <source>
        <dbReference type="Proteomes" id="UP000046155"/>
    </source>
</evidence>
<proteinExistence type="predicted"/>
<keyword evidence="2" id="KW-1185">Reference proteome</keyword>
<dbReference type="AlphaFoldDB" id="A0A0B7MH62"/>
<sequence>MSDWIGFSRSIKLDWLNKAAEIYMEEKDHRKVKFALDKYLTEKIVSKYNRRKTVNILIRIWVNVEPQHTQLRDTALNLFKIANENEKLAIHWSLVMVAYPIFRDITAIIGKLLDLQDDFTLSMVRRRIYELWGERSTLQYALNKIVRSVTEWGTVEDGSKPGDYQGKEQLCIDKKEVKLLLIRAYLVTSEKTCLRFIEVNNLDELFPFKLDLKLDDFNGSKGFSLNKMGSDVVITLQ</sequence>
<organism evidence="1 2">
    <name type="scientific">Syntrophaceticus schinkii</name>
    <dbReference type="NCBI Taxonomy" id="499207"/>
    <lineage>
        <taxon>Bacteria</taxon>
        <taxon>Bacillati</taxon>
        <taxon>Bacillota</taxon>
        <taxon>Clostridia</taxon>
        <taxon>Thermoanaerobacterales</taxon>
        <taxon>Thermoanaerobacterales Family III. Incertae Sedis</taxon>
        <taxon>Syntrophaceticus</taxon>
    </lineage>
</organism>
<dbReference type="EMBL" id="CDRZ01000267">
    <property type="protein sequence ID" value="CEO89974.1"/>
    <property type="molecule type" value="Genomic_DNA"/>
</dbReference>
<gene>
    <name evidence="1" type="ORF">SSCH_680006</name>
</gene>